<accession>A0A2S9X7W0</accession>
<feature type="signal peptide" evidence="1">
    <location>
        <begin position="1"/>
        <end position="26"/>
    </location>
</feature>
<organism evidence="2 3">
    <name type="scientific">Chromobacterium amazonense</name>
    <dbReference type="NCBI Taxonomy" id="1382803"/>
    <lineage>
        <taxon>Bacteria</taxon>
        <taxon>Pseudomonadati</taxon>
        <taxon>Pseudomonadota</taxon>
        <taxon>Betaproteobacteria</taxon>
        <taxon>Neisseriales</taxon>
        <taxon>Chromobacteriaceae</taxon>
        <taxon>Chromobacterium</taxon>
    </lineage>
</organism>
<dbReference type="EMBL" id="MTBD01000007">
    <property type="protein sequence ID" value="PRP71820.1"/>
    <property type="molecule type" value="Genomic_DNA"/>
</dbReference>
<proteinExistence type="predicted"/>
<dbReference type="Proteomes" id="UP000239469">
    <property type="component" value="Unassembled WGS sequence"/>
</dbReference>
<dbReference type="RefSeq" id="WP_106075899.1">
    <property type="nucleotide sequence ID" value="NZ_MTBD01000007.1"/>
</dbReference>
<name>A0A2S9X7W0_9NEIS</name>
<protein>
    <submittedName>
        <fullName evidence="2">Uncharacterized protein</fullName>
    </submittedName>
</protein>
<dbReference type="AlphaFoldDB" id="A0A2S9X7W0"/>
<reference evidence="2 3" key="1">
    <citation type="submission" date="2017-01" db="EMBL/GenBank/DDBJ databases">
        <title>New insights into the genetic diversity of Chromobacterium isolated from tropical freshwater lake.</title>
        <authorList>
            <person name="Santos A.B."/>
            <person name="Nascimento A.M."/>
            <person name="Da Silva P.C."/>
        </authorList>
    </citation>
    <scope>NUCLEOTIDE SEQUENCE [LARGE SCALE GENOMIC DNA]</scope>
    <source>
        <strain evidence="2 3">56AF</strain>
    </source>
</reference>
<evidence type="ECO:0000313" key="2">
    <source>
        <dbReference type="EMBL" id="PRP71820.1"/>
    </source>
</evidence>
<evidence type="ECO:0000313" key="3">
    <source>
        <dbReference type="Proteomes" id="UP000239469"/>
    </source>
</evidence>
<sequence>MFDAIKPYLALIKLALLAGALFGAYAAGSRHAEAAAAAAELAHRNAAISEALQAERQASARSASLARADQRRQDARQMHAITITQEVTRYVENENARRAAGGAVVQLDADWVRQHNAAASVPGDIDAGSVPAAAAEPVTAGAALETVAANYEQCYAWRDQVIGWQAWWAAQPPGVSSTAAVH</sequence>
<evidence type="ECO:0000256" key="1">
    <source>
        <dbReference type="SAM" id="SignalP"/>
    </source>
</evidence>
<keyword evidence="1" id="KW-0732">Signal</keyword>
<feature type="chain" id="PRO_5015709618" evidence="1">
    <location>
        <begin position="27"/>
        <end position="182"/>
    </location>
</feature>
<gene>
    <name evidence="2" type="ORF">BUE93_04025</name>
</gene>
<comment type="caution">
    <text evidence="2">The sequence shown here is derived from an EMBL/GenBank/DDBJ whole genome shotgun (WGS) entry which is preliminary data.</text>
</comment>
<dbReference type="OrthoDB" id="8596480at2"/>